<gene>
    <name evidence="2" type="ORF">ALEPTO_LOCUS3523</name>
</gene>
<comment type="caution">
    <text evidence="2">The sequence shown here is derived from an EMBL/GenBank/DDBJ whole genome shotgun (WGS) entry which is preliminary data.</text>
</comment>
<proteinExistence type="predicted"/>
<keyword evidence="3" id="KW-1185">Reference proteome</keyword>
<evidence type="ECO:0000313" key="2">
    <source>
        <dbReference type="EMBL" id="CAG8501825.1"/>
    </source>
</evidence>
<dbReference type="EMBL" id="CAJVPS010000663">
    <property type="protein sequence ID" value="CAG8501825.1"/>
    <property type="molecule type" value="Genomic_DNA"/>
</dbReference>
<dbReference type="AlphaFoldDB" id="A0A9N9F0I5"/>
<evidence type="ECO:0000256" key="1">
    <source>
        <dbReference type="SAM" id="MobiDB-lite"/>
    </source>
</evidence>
<name>A0A9N9F0I5_9GLOM</name>
<protein>
    <submittedName>
        <fullName evidence="2">7733_t:CDS:1</fullName>
    </submittedName>
</protein>
<dbReference type="Proteomes" id="UP000789508">
    <property type="component" value="Unassembled WGS sequence"/>
</dbReference>
<feature type="compositionally biased region" description="Basic and acidic residues" evidence="1">
    <location>
        <begin position="53"/>
        <end position="65"/>
    </location>
</feature>
<reference evidence="2" key="1">
    <citation type="submission" date="2021-06" db="EMBL/GenBank/DDBJ databases">
        <authorList>
            <person name="Kallberg Y."/>
            <person name="Tangrot J."/>
            <person name="Rosling A."/>
        </authorList>
    </citation>
    <scope>NUCLEOTIDE SEQUENCE</scope>
    <source>
        <strain evidence="2">FL130A</strain>
    </source>
</reference>
<accession>A0A9N9F0I5</accession>
<organism evidence="2 3">
    <name type="scientific">Ambispora leptoticha</name>
    <dbReference type="NCBI Taxonomy" id="144679"/>
    <lineage>
        <taxon>Eukaryota</taxon>
        <taxon>Fungi</taxon>
        <taxon>Fungi incertae sedis</taxon>
        <taxon>Mucoromycota</taxon>
        <taxon>Glomeromycotina</taxon>
        <taxon>Glomeromycetes</taxon>
        <taxon>Archaeosporales</taxon>
        <taxon>Ambisporaceae</taxon>
        <taxon>Ambispora</taxon>
    </lineage>
</organism>
<feature type="region of interest" description="Disordered" evidence="1">
    <location>
        <begin position="46"/>
        <end position="65"/>
    </location>
</feature>
<sequence>MSKALCLELVNLNPNENQVDIDHFQDTSVFKVNTKFPQELYENKIQANTTSEKSLESSDFEKRKR</sequence>
<evidence type="ECO:0000313" key="3">
    <source>
        <dbReference type="Proteomes" id="UP000789508"/>
    </source>
</evidence>